<keyword evidence="3" id="KW-1185">Reference proteome</keyword>
<gene>
    <name evidence="2" type="ORF">ACFSKO_06845</name>
</gene>
<dbReference type="InterPro" id="IPR023606">
    <property type="entry name" value="CoA-Trfase_III_dom_1_sf"/>
</dbReference>
<protein>
    <submittedName>
        <fullName evidence="2">CaiB/BaiF CoA transferase family protein</fullName>
    </submittedName>
</protein>
<dbReference type="Gene3D" id="3.40.50.10540">
    <property type="entry name" value="Crotonobetainyl-coa:carnitine coa-transferase, domain 1"/>
    <property type="match status" value="1"/>
</dbReference>
<dbReference type="Proteomes" id="UP001597294">
    <property type="component" value="Unassembled WGS sequence"/>
</dbReference>
<dbReference type="EMBL" id="JBHUII010000003">
    <property type="protein sequence ID" value="MFD2205318.1"/>
    <property type="molecule type" value="Genomic_DNA"/>
</dbReference>
<dbReference type="InterPro" id="IPR050483">
    <property type="entry name" value="CoA-transferase_III_domain"/>
</dbReference>
<proteinExistence type="predicted"/>
<comment type="caution">
    <text evidence="2">The sequence shown here is derived from an EMBL/GenBank/DDBJ whole genome shotgun (WGS) entry which is preliminary data.</text>
</comment>
<dbReference type="SUPFAM" id="SSF89796">
    <property type="entry name" value="CoA-transferase family III (CaiB/BaiF)"/>
    <property type="match status" value="1"/>
</dbReference>
<evidence type="ECO:0000256" key="1">
    <source>
        <dbReference type="ARBA" id="ARBA00022679"/>
    </source>
</evidence>
<dbReference type="Gene3D" id="3.30.1540.10">
    <property type="entry name" value="formyl-coa transferase, domain 3"/>
    <property type="match status" value="1"/>
</dbReference>
<dbReference type="PANTHER" id="PTHR48207">
    <property type="entry name" value="SUCCINATE--HYDROXYMETHYLGLUTARATE COA-TRANSFERASE"/>
    <property type="match status" value="1"/>
</dbReference>
<accession>A0ABW5BGW7</accession>
<dbReference type="Pfam" id="PF02515">
    <property type="entry name" value="CoA_transf_3"/>
    <property type="match status" value="1"/>
</dbReference>
<reference evidence="3" key="1">
    <citation type="journal article" date="2019" name="Int. J. Syst. Evol. Microbiol.">
        <title>The Global Catalogue of Microorganisms (GCM) 10K type strain sequencing project: providing services to taxonomists for standard genome sequencing and annotation.</title>
        <authorList>
            <consortium name="The Broad Institute Genomics Platform"/>
            <consortium name="The Broad Institute Genome Sequencing Center for Infectious Disease"/>
            <person name="Wu L."/>
            <person name="Ma J."/>
        </authorList>
    </citation>
    <scope>NUCLEOTIDE SEQUENCE [LARGE SCALE GENOMIC DNA]</scope>
    <source>
        <strain evidence="3">CGMCC 4.7192</strain>
    </source>
</reference>
<dbReference type="InterPro" id="IPR003673">
    <property type="entry name" value="CoA-Trfase_fam_III"/>
</dbReference>
<organism evidence="2 3">
    <name type="scientific">Kiloniella antarctica</name>
    <dbReference type="NCBI Taxonomy" id="1550907"/>
    <lineage>
        <taxon>Bacteria</taxon>
        <taxon>Pseudomonadati</taxon>
        <taxon>Pseudomonadota</taxon>
        <taxon>Alphaproteobacteria</taxon>
        <taxon>Rhodospirillales</taxon>
        <taxon>Kiloniellaceae</taxon>
        <taxon>Kiloniella</taxon>
    </lineage>
</organism>
<evidence type="ECO:0000313" key="3">
    <source>
        <dbReference type="Proteomes" id="UP001597294"/>
    </source>
</evidence>
<dbReference type="PANTHER" id="PTHR48207:SF3">
    <property type="entry name" value="SUCCINATE--HYDROXYMETHYLGLUTARATE COA-TRANSFERASE"/>
    <property type="match status" value="1"/>
</dbReference>
<dbReference type="GO" id="GO:0016740">
    <property type="term" value="F:transferase activity"/>
    <property type="evidence" value="ECO:0007669"/>
    <property type="project" value="UniProtKB-KW"/>
</dbReference>
<dbReference type="RefSeq" id="WP_380249807.1">
    <property type="nucleotide sequence ID" value="NZ_JBHUII010000003.1"/>
</dbReference>
<keyword evidence="1 2" id="KW-0808">Transferase</keyword>
<sequence length="413" mass="44662">MSETPDAEKETAPLEGVRVLDLSRVLAGPWVGQSLADLGCDVIKVERPGCGDDTRAWGPPFVKDLDGKDTGESAYYMAANRGKRSLAVDITKPEGQNLLHQLVKNCDVVVENFKVGGLKKYGLDYQSLSAINPKLVYCSITGFGQQGPYAEKAGYDLMIQGMGGLMSITGEADRQPMKVGVAVVDLFSGMYGLSAILAALYKCQRTGRGDHIDIALMDCQAAMLANQATNYLVSDKVPHRKGNAHPNISPYEVFETSDGYMILAVGNDRQFVEFCHVAGCSSLAEDALFSTNTLRVENRDILVPKVALVLKDQATAHWIDILGTVKVPCGPINDISQVFSDPHVQQRGILKKYTHPSGVTQELVSTPIKYAKSKSGTELPPPILGQHTDEILRDILGVDDSEIAKLRNLGAVA</sequence>
<name>A0ABW5BGW7_9PROT</name>
<evidence type="ECO:0000313" key="2">
    <source>
        <dbReference type="EMBL" id="MFD2205318.1"/>
    </source>
</evidence>
<dbReference type="InterPro" id="IPR044855">
    <property type="entry name" value="CoA-Trfase_III_dom3_sf"/>
</dbReference>